<organism evidence="10 11">
    <name type="scientific">Dactylosporangium aurantiacum</name>
    <dbReference type="NCBI Taxonomy" id="35754"/>
    <lineage>
        <taxon>Bacteria</taxon>
        <taxon>Bacillati</taxon>
        <taxon>Actinomycetota</taxon>
        <taxon>Actinomycetes</taxon>
        <taxon>Micromonosporales</taxon>
        <taxon>Micromonosporaceae</taxon>
        <taxon>Dactylosporangium</taxon>
    </lineage>
</organism>
<feature type="domain" description="SSD" evidence="9">
    <location>
        <begin position="150"/>
        <end position="315"/>
    </location>
</feature>
<dbReference type="KEGG" id="daur:Daura_28855"/>
<feature type="transmembrane region" description="Helical" evidence="7">
    <location>
        <begin position="294"/>
        <end position="321"/>
    </location>
</feature>
<feature type="transmembrane region" description="Helical" evidence="7">
    <location>
        <begin position="185"/>
        <end position="206"/>
    </location>
</feature>
<feature type="transmembrane region" description="Helical" evidence="7">
    <location>
        <begin position="504"/>
        <end position="521"/>
    </location>
</feature>
<dbReference type="Proteomes" id="UP001058003">
    <property type="component" value="Chromosome"/>
</dbReference>
<feature type="signal peptide" evidence="8">
    <location>
        <begin position="1"/>
        <end position="17"/>
    </location>
</feature>
<dbReference type="PANTHER" id="PTHR33406">
    <property type="entry name" value="MEMBRANE PROTEIN MJ1562-RELATED"/>
    <property type="match status" value="1"/>
</dbReference>
<sequence>MVFAVWLILIMVGGSLAADFGSVQNNETQTWLPADAESTKAIKIAESQFADKNIMIADVVYVRDGGLTDADLAAIDGDRTALAGLAVGDISKVTVSDDRKAAFILVPLRSSQSDNTVLGDAVAKVRTEVEGGAPAGLDVRITGAAGNVADYIDVYSGMDATLLLVTLAVVAVFLLVIYRSPTLWLVPLLAVGLSSQVATGLVYLLGKHAGLLVNGQSSYVLTVLMLGVGTDYALLLIARYREELHRHEDRHEAMALALQRCLPAIAASAGTVVIATLCLVFGSMNSTRGLGPVVAIGVAVVFLAMTSLLPALLVIFGRWLFWPFAPRHTAGYEAADIEKDHGVWARFSAFVGRWPRLIWIATALVLVGLAFGTSAIKTGQTQAEQFTKTVDSVRGQELLGQHFPSGTSAPADVYVPSAAADAATGIAKGVAGVTSVNTVATAGGWTHLAAVLNDAPDTAAARATVQRLRAALDGGPAEVRQAVVGGQSAVALDTSEAQWSEVKLLVPLILGVVLLMLVLLLRAVVAPVLLLVSVVLSYAAAVGASALLFRALDHPNVDRGLFLFGFLFLVALGVDYTIFLMTRAREEVQRRGHRAGILTSLTVTGGVITSAGLVLAATFCVLAVIPTVQSLQQGLLVAVGVLLDTFLVRSLLIPALSLEVGPRIWLPGRPAAETVEPLPAQAGVRS</sequence>
<feature type="transmembrane region" description="Helical" evidence="7">
    <location>
        <begin position="601"/>
        <end position="625"/>
    </location>
</feature>
<dbReference type="Pfam" id="PF03176">
    <property type="entry name" value="MMPL"/>
    <property type="match status" value="2"/>
</dbReference>
<dbReference type="SUPFAM" id="SSF82866">
    <property type="entry name" value="Multidrug efflux transporter AcrB transmembrane domain"/>
    <property type="match status" value="2"/>
</dbReference>
<evidence type="ECO:0000256" key="5">
    <source>
        <dbReference type="ARBA" id="ARBA00022989"/>
    </source>
</evidence>
<keyword evidence="11" id="KW-1185">Reference proteome</keyword>
<dbReference type="RefSeq" id="WP_052386388.1">
    <property type="nucleotide sequence ID" value="NZ_CP073767.1"/>
</dbReference>
<reference evidence="10" key="1">
    <citation type="submission" date="2021-04" db="EMBL/GenBank/DDBJ databases">
        <title>Dactylosporangium aurantiacum NRRL B-8018 full assembly.</title>
        <authorList>
            <person name="Hartkoorn R.C."/>
            <person name="Beaudoing E."/>
            <person name="Hot D."/>
        </authorList>
    </citation>
    <scope>NUCLEOTIDE SEQUENCE</scope>
    <source>
        <strain evidence="10">NRRL B-8018</strain>
    </source>
</reference>
<dbReference type="PANTHER" id="PTHR33406:SF6">
    <property type="entry name" value="MEMBRANE PROTEIN YDGH-RELATED"/>
    <property type="match status" value="1"/>
</dbReference>
<accession>A0A9Q9I7Z3</accession>
<proteinExistence type="inferred from homology"/>
<keyword evidence="4 7" id="KW-0812">Transmembrane</keyword>
<evidence type="ECO:0000256" key="1">
    <source>
        <dbReference type="ARBA" id="ARBA00004651"/>
    </source>
</evidence>
<dbReference type="AlphaFoldDB" id="A0A9Q9I7Z3"/>
<keyword evidence="8" id="KW-0732">Signal</keyword>
<evidence type="ECO:0000256" key="7">
    <source>
        <dbReference type="SAM" id="Phobius"/>
    </source>
</evidence>
<keyword evidence="5 7" id="KW-1133">Transmembrane helix</keyword>
<keyword evidence="3" id="KW-1003">Cell membrane</keyword>
<dbReference type="GO" id="GO:0005886">
    <property type="term" value="C:plasma membrane"/>
    <property type="evidence" value="ECO:0007669"/>
    <property type="project" value="UniProtKB-SubCell"/>
</dbReference>
<dbReference type="InterPro" id="IPR000731">
    <property type="entry name" value="SSD"/>
</dbReference>
<feature type="transmembrane region" description="Helical" evidence="7">
    <location>
        <begin position="561"/>
        <end position="580"/>
    </location>
</feature>
<evidence type="ECO:0000256" key="6">
    <source>
        <dbReference type="ARBA" id="ARBA00023136"/>
    </source>
</evidence>
<feature type="transmembrane region" description="Helical" evidence="7">
    <location>
        <begin position="218"/>
        <end position="240"/>
    </location>
</feature>
<gene>
    <name evidence="10" type="ORF">Daura_28855</name>
</gene>
<evidence type="ECO:0000256" key="8">
    <source>
        <dbReference type="SAM" id="SignalP"/>
    </source>
</evidence>
<feature type="transmembrane region" description="Helical" evidence="7">
    <location>
        <begin position="631"/>
        <end position="652"/>
    </location>
</feature>
<evidence type="ECO:0000256" key="4">
    <source>
        <dbReference type="ARBA" id="ARBA00022692"/>
    </source>
</evidence>
<evidence type="ECO:0000313" key="10">
    <source>
        <dbReference type="EMBL" id="UWZ50821.1"/>
    </source>
</evidence>
<dbReference type="PROSITE" id="PS50156">
    <property type="entry name" value="SSD"/>
    <property type="match status" value="1"/>
</dbReference>
<keyword evidence="6 7" id="KW-0472">Membrane</keyword>
<feature type="transmembrane region" description="Helical" evidence="7">
    <location>
        <begin position="261"/>
        <end position="282"/>
    </location>
</feature>
<dbReference type="EMBL" id="CP073767">
    <property type="protein sequence ID" value="UWZ50821.1"/>
    <property type="molecule type" value="Genomic_DNA"/>
</dbReference>
<evidence type="ECO:0000256" key="3">
    <source>
        <dbReference type="ARBA" id="ARBA00022475"/>
    </source>
</evidence>
<feature type="transmembrane region" description="Helical" evidence="7">
    <location>
        <begin position="160"/>
        <end position="178"/>
    </location>
</feature>
<evidence type="ECO:0000256" key="2">
    <source>
        <dbReference type="ARBA" id="ARBA00010157"/>
    </source>
</evidence>
<evidence type="ECO:0000313" key="11">
    <source>
        <dbReference type="Proteomes" id="UP001058003"/>
    </source>
</evidence>
<feature type="transmembrane region" description="Helical" evidence="7">
    <location>
        <begin position="528"/>
        <end position="549"/>
    </location>
</feature>
<name>A0A9Q9I7Z3_9ACTN</name>
<comment type="similarity">
    <text evidence="2">Belongs to the resistance-nodulation-cell division (RND) (TC 2.A.6) family. MmpL subfamily.</text>
</comment>
<protein>
    <submittedName>
        <fullName evidence="10">MMPL family transporter</fullName>
    </submittedName>
</protein>
<evidence type="ECO:0000259" key="9">
    <source>
        <dbReference type="PROSITE" id="PS50156"/>
    </source>
</evidence>
<dbReference type="InterPro" id="IPR050545">
    <property type="entry name" value="Mycobact_MmpL"/>
</dbReference>
<dbReference type="InterPro" id="IPR004869">
    <property type="entry name" value="MMPL_dom"/>
</dbReference>
<feature type="transmembrane region" description="Helical" evidence="7">
    <location>
        <begin position="357"/>
        <end position="376"/>
    </location>
</feature>
<dbReference type="Gene3D" id="1.20.1640.10">
    <property type="entry name" value="Multidrug efflux transporter AcrB transmembrane domain"/>
    <property type="match status" value="2"/>
</dbReference>
<feature type="chain" id="PRO_5040248267" evidence="8">
    <location>
        <begin position="18"/>
        <end position="686"/>
    </location>
</feature>
<comment type="subcellular location">
    <subcellularLocation>
        <location evidence="1">Cell membrane</location>
        <topology evidence="1">Multi-pass membrane protein</topology>
    </subcellularLocation>
</comment>